<proteinExistence type="predicted"/>
<organism evidence="1 2">
    <name type="scientific">Pleurodeles waltl</name>
    <name type="common">Iberian ribbed newt</name>
    <dbReference type="NCBI Taxonomy" id="8319"/>
    <lineage>
        <taxon>Eukaryota</taxon>
        <taxon>Metazoa</taxon>
        <taxon>Chordata</taxon>
        <taxon>Craniata</taxon>
        <taxon>Vertebrata</taxon>
        <taxon>Euteleostomi</taxon>
        <taxon>Amphibia</taxon>
        <taxon>Batrachia</taxon>
        <taxon>Caudata</taxon>
        <taxon>Salamandroidea</taxon>
        <taxon>Salamandridae</taxon>
        <taxon>Pleurodelinae</taxon>
        <taxon>Pleurodeles</taxon>
    </lineage>
</organism>
<keyword evidence="2" id="KW-1185">Reference proteome</keyword>
<dbReference type="Proteomes" id="UP001066276">
    <property type="component" value="Chromosome 8"/>
</dbReference>
<accession>A0AAV7NCZ4</accession>
<comment type="caution">
    <text evidence="1">The sequence shown here is derived from an EMBL/GenBank/DDBJ whole genome shotgun (WGS) entry which is preliminary data.</text>
</comment>
<dbReference type="AlphaFoldDB" id="A0AAV7NCZ4"/>
<protein>
    <submittedName>
        <fullName evidence="1">Uncharacterized protein</fullName>
    </submittedName>
</protein>
<reference evidence="1" key="1">
    <citation type="journal article" date="2022" name="bioRxiv">
        <title>Sequencing and chromosome-scale assembly of the giantPleurodeles waltlgenome.</title>
        <authorList>
            <person name="Brown T."/>
            <person name="Elewa A."/>
            <person name="Iarovenko S."/>
            <person name="Subramanian E."/>
            <person name="Araus A.J."/>
            <person name="Petzold A."/>
            <person name="Susuki M."/>
            <person name="Suzuki K.-i.T."/>
            <person name="Hayashi T."/>
            <person name="Toyoda A."/>
            <person name="Oliveira C."/>
            <person name="Osipova E."/>
            <person name="Leigh N.D."/>
            <person name="Simon A."/>
            <person name="Yun M.H."/>
        </authorList>
    </citation>
    <scope>NUCLEOTIDE SEQUENCE</scope>
    <source>
        <strain evidence="1">20211129_DDA</strain>
        <tissue evidence="1">Liver</tissue>
    </source>
</reference>
<evidence type="ECO:0000313" key="2">
    <source>
        <dbReference type="Proteomes" id="UP001066276"/>
    </source>
</evidence>
<dbReference type="EMBL" id="JANPWB010000012">
    <property type="protein sequence ID" value="KAJ1112735.1"/>
    <property type="molecule type" value="Genomic_DNA"/>
</dbReference>
<name>A0AAV7NCZ4_PLEWA</name>
<evidence type="ECO:0000313" key="1">
    <source>
        <dbReference type="EMBL" id="KAJ1112735.1"/>
    </source>
</evidence>
<sequence>MLIRGLEARRRDQRIPTSRVLATRKEYINMEVHLRDTLFSSRNGYEAPGATVIYIGYANPAAGVASGAAGRQTAMHAQASPRAPMIDVTSAHSWAPPAHKSRWGGIIGLFSSGGEFAEPADVRFRVRGLPAAKAALLTDTLRVKAADEHQWLVTEDCQQPF</sequence>
<gene>
    <name evidence="1" type="ORF">NDU88_000996</name>
</gene>